<dbReference type="InterPro" id="IPR024810">
    <property type="entry name" value="MAB21L/cGLR"/>
</dbReference>
<comment type="subcellular location">
    <subcellularLocation>
        <location evidence="2">Cell membrane</location>
        <topology evidence="2">Single-pass type I membrane protein</topology>
    </subcellularLocation>
    <subcellularLocation>
        <location evidence="3">Nucleus outer membrane</location>
        <topology evidence="3">Single-pass type I membrane protein</topology>
    </subcellularLocation>
</comment>
<dbReference type="Proteomes" id="UP000265120">
    <property type="component" value="Chromosome 9"/>
</dbReference>
<organism evidence="9 10">
    <name type="scientific">Cynoglossus semilaevis</name>
    <name type="common">Tongue sole</name>
    <dbReference type="NCBI Taxonomy" id="244447"/>
    <lineage>
        <taxon>Eukaryota</taxon>
        <taxon>Metazoa</taxon>
        <taxon>Chordata</taxon>
        <taxon>Craniata</taxon>
        <taxon>Vertebrata</taxon>
        <taxon>Euteleostomi</taxon>
        <taxon>Actinopterygii</taxon>
        <taxon>Neopterygii</taxon>
        <taxon>Teleostei</taxon>
        <taxon>Neoteleostei</taxon>
        <taxon>Acanthomorphata</taxon>
        <taxon>Carangaria</taxon>
        <taxon>Pleuronectiformes</taxon>
        <taxon>Pleuronectoidei</taxon>
        <taxon>Cynoglossidae</taxon>
        <taxon>Cynoglossinae</taxon>
        <taxon>Cynoglossus</taxon>
    </lineage>
</organism>
<dbReference type="OMA" id="DYLWYIW"/>
<evidence type="ECO:0000256" key="1">
    <source>
        <dbReference type="ARBA" id="ARBA00003856"/>
    </source>
</evidence>
<dbReference type="SMART" id="SM01265">
    <property type="entry name" value="Mab-21"/>
    <property type="match status" value="1"/>
</dbReference>
<dbReference type="PANTHER" id="PTHR10656:SF8">
    <property type="entry name" value="INOSITOL 1,4,5-TRISPHOSPHATE RECEPTOR-INTERACTING PROTEIN"/>
    <property type="match status" value="1"/>
</dbReference>
<sequence length="493" mass="56688">MQDSVLRVFVLALNRPDITPTETVSSEEHVKRKYELEVSASEESEMSEEVISVSDEDYFWYLWNIFSLFSLIRFTVKYLVKKSLLKHLGQRKSSVTCIAGVVPLHDSDILQRFHSKCVQASLKNKWLGEEFLEGFAHDMVKAMRVTCKGSGGMWIKDYQVITSRDVIIHCAPPEPYGFQCLPWNQQLSDVPPDMQICAQIKVVENKRVCNGCPCQSSGGDEDMVCLLHSEKEKVETEVMDVLDGCLCVENTPFLSKSQVRRWFQSTIKQAWAEVSHKYDFELSIPYIEAPGTLLVRFRSGMKFSFTMNPVVKFTPESHFYMTPCCSNNLDSYWTLSLTMYEDQLLESLSKHLPENPCHIQTLQIACFLHKRQVALSGSSALKECHFKTALLHLLLTKQPSLWKPEAVVCRVRDLLVFMERSLQEKVLHHVVIGNPLTKKMISLPEMFCQAQPVNLFHTLVVHDCIYRNAVMHFQEMLRNTHMLIQDYICVGQL</sequence>
<dbReference type="PANTHER" id="PTHR10656">
    <property type="entry name" value="CELL FATE DETERMINING PROTEIN MAB21-RELATED"/>
    <property type="match status" value="1"/>
</dbReference>
<evidence type="ECO:0000256" key="4">
    <source>
        <dbReference type="ARBA" id="ARBA00019443"/>
    </source>
</evidence>
<dbReference type="GO" id="GO:0005640">
    <property type="term" value="C:nuclear outer membrane"/>
    <property type="evidence" value="ECO:0007669"/>
    <property type="project" value="UniProtKB-SubCell"/>
</dbReference>
<dbReference type="Ensembl" id="ENSCSET00000016876.1">
    <property type="protein sequence ID" value="ENSCSEP00000016662.1"/>
    <property type="gene ID" value="ENSCSEG00000010709.1"/>
</dbReference>
<protein>
    <recommendedName>
        <fullName evidence="4">Inositol 1,4,5-trisphosphate receptor-interacting protein</fullName>
    </recommendedName>
</protein>
<dbReference type="AlphaFoldDB" id="A0A3P8VQM5"/>
<evidence type="ECO:0000256" key="5">
    <source>
        <dbReference type="ARBA" id="ARBA00022475"/>
    </source>
</evidence>
<evidence type="ECO:0000256" key="2">
    <source>
        <dbReference type="ARBA" id="ARBA00004251"/>
    </source>
</evidence>
<dbReference type="GeneTree" id="ENSGT01050000244827"/>
<keyword evidence="10" id="KW-1185">Reference proteome</keyword>
<dbReference type="InParanoid" id="A0A3P8VQM5"/>
<dbReference type="GO" id="GO:0005886">
    <property type="term" value="C:plasma membrane"/>
    <property type="evidence" value="ECO:0007669"/>
    <property type="project" value="UniProtKB-SubCell"/>
</dbReference>
<dbReference type="Gene3D" id="1.10.1410.40">
    <property type="match status" value="1"/>
</dbReference>
<evidence type="ECO:0000313" key="10">
    <source>
        <dbReference type="Proteomes" id="UP000265120"/>
    </source>
</evidence>
<evidence type="ECO:0000256" key="6">
    <source>
        <dbReference type="ARBA" id="ARBA00023054"/>
    </source>
</evidence>
<accession>A0A3P8VQM5</accession>
<comment type="function">
    <text evidence="1">Enhances Ca(2+)-mediated inhibition of inositol 1,4,5-triphosphate receptor (ITPR) Ca(2+) release.</text>
</comment>
<keyword evidence="5" id="KW-0472">Membrane</keyword>
<dbReference type="PRINTS" id="PR02107">
    <property type="entry name" value="INOS145TPRIP"/>
</dbReference>
<evidence type="ECO:0000313" key="9">
    <source>
        <dbReference type="Ensembl" id="ENSCSEP00000016662.1"/>
    </source>
</evidence>
<dbReference type="InterPro" id="IPR026250">
    <property type="entry name" value="ITPRIP-like"/>
</dbReference>
<evidence type="ECO:0000256" key="7">
    <source>
        <dbReference type="ARBA" id="ARBA00023180"/>
    </source>
</evidence>
<name>A0A3P8VQM5_CYNSE</name>
<keyword evidence="7" id="KW-0325">Glycoprotein</keyword>
<reference evidence="9" key="2">
    <citation type="submission" date="2025-08" db="UniProtKB">
        <authorList>
            <consortium name="Ensembl"/>
        </authorList>
    </citation>
    <scope>IDENTIFICATION</scope>
</reference>
<proteinExistence type="predicted"/>
<evidence type="ECO:0000256" key="8">
    <source>
        <dbReference type="ARBA" id="ARBA00023242"/>
    </source>
</evidence>
<dbReference type="STRING" id="244447.ENSCSEP00000016662"/>
<reference evidence="9" key="3">
    <citation type="submission" date="2025-09" db="UniProtKB">
        <authorList>
            <consortium name="Ensembl"/>
        </authorList>
    </citation>
    <scope>IDENTIFICATION</scope>
</reference>
<keyword evidence="5" id="KW-1003">Cell membrane</keyword>
<reference evidence="9 10" key="1">
    <citation type="journal article" date="2014" name="Nat. Genet.">
        <title>Whole-genome sequence of a flatfish provides insights into ZW sex chromosome evolution and adaptation to a benthic lifestyle.</title>
        <authorList>
            <person name="Chen S."/>
            <person name="Zhang G."/>
            <person name="Shao C."/>
            <person name="Huang Q."/>
            <person name="Liu G."/>
            <person name="Zhang P."/>
            <person name="Song W."/>
            <person name="An N."/>
            <person name="Chalopin D."/>
            <person name="Volff J.N."/>
            <person name="Hong Y."/>
            <person name="Li Q."/>
            <person name="Sha Z."/>
            <person name="Zhou H."/>
            <person name="Xie M."/>
            <person name="Yu Q."/>
            <person name="Liu Y."/>
            <person name="Xiang H."/>
            <person name="Wang N."/>
            <person name="Wu K."/>
            <person name="Yang C."/>
            <person name="Zhou Q."/>
            <person name="Liao X."/>
            <person name="Yang L."/>
            <person name="Hu Q."/>
            <person name="Zhang J."/>
            <person name="Meng L."/>
            <person name="Jin L."/>
            <person name="Tian Y."/>
            <person name="Lian J."/>
            <person name="Yang J."/>
            <person name="Miao G."/>
            <person name="Liu S."/>
            <person name="Liang Z."/>
            <person name="Yan F."/>
            <person name="Li Y."/>
            <person name="Sun B."/>
            <person name="Zhang H."/>
            <person name="Zhang J."/>
            <person name="Zhu Y."/>
            <person name="Du M."/>
            <person name="Zhao Y."/>
            <person name="Schartl M."/>
            <person name="Tang Q."/>
            <person name="Wang J."/>
        </authorList>
    </citation>
    <scope>NUCLEOTIDE SEQUENCE</scope>
</reference>
<keyword evidence="8" id="KW-0539">Nucleus</keyword>
<evidence type="ECO:0000256" key="3">
    <source>
        <dbReference type="ARBA" id="ARBA00004494"/>
    </source>
</evidence>
<keyword evidence="6" id="KW-0175">Coiled coil</keyword>